<evidence type="ECO:0000313" key="3">
    <source>
        <dbReference type="Proteomes" id="UP001224775"/>
    </source>
</evidence>
<organism evidence="2 3">
    <name type="scientific">Skeletonema marinoi</name>
    <dbReference type="NCBI Taxonomy" id="267567"/>
    <lineage>
        <taxon>Eukaryota</taxon>
        <taxon>Sar</taxon>
        <taxon>Stramenopiles</taxon>
        <taxon>Ochrophyta</taxon>
        <taxon>Bacillariophyta</taxon>
        <taxon>Coscinodiscophyceae</taxon>
        <taxon>Thalassiosirophycidae</taxon>
        <taxon>Thalassiosirales</taxon>
        <taxon>Skeletonemataceae</taxon>
        <taxon>Skeletonema</taxon>
        <taxon>Skeletonema marinoi-dohrnii complex</taxon>
    </lineage>
</organism>
<evidence type="ECO:0000256" key="1">
    <source>
        <dbReference type="SAM" id="MobiDB-lite"/>
    </source>
</evidence>
<feature type="compositionally biased region" description="Low complexity" evidence="1">
    <location>
        <begin position="350"/>
        <end position="360"/>
    </location>
</feature>
<evidence type="ECO:0000313" key="2">
    <source>
        <dbReference type="EMBL" id="KAK1747600.1"/>
    </source>
</evidence>
<feature type="compositionally biased region" description="Polar residues" evidence="1">
    <location>
        <begin position="68"/>
        <end position="83"/>
    </location>
</feature>
<feature type="region of interest" description="Disordered" evidence="1">
    <location>
        <begin position="1"/>
        <end position="97"/>
    </location>
</feature>
<evidence type="ECO:0008006" key="4">
    <source>
        <dbReference type="Google" id="ProtNLM"/>
    </source>
</evidence>
<protein>
    <recommendedName>
        <fullName evidence="4">Ankyrin repeat protein</fullName>
    </recommendedName>
</protein>
<sequence>MSKRPNLANKSTAEAKPSTTCPVSSTNSEVLNTTCCQSDSETSLKKRKLSSKLAKMSLQSLIPPQGKLQASQESESKGCGSQSENEDEFDQSESKVDWDAVIERTTSHPHEARESYSKQARLMNGLSTDSTEPRPTINYKPLHAACKCDPPLKAIEALISAHPSAALDCTFEGTALKIAAESRVSSIEVLRFLLVAELAMWKRLLQDTDGKEEEDAGIEGKQTSSLYHGKNPIHWICEPHIPVKVPGTLLILFPEGAFKRQTTELKAKSPLIEIIDDFARGQDDIEDEGNAVDDEYDEESLKSQSWQKFLYILFATDRAHNHIRPLSFTVASGGATATPNPSLCATMNNETSQQSSTPPQEQRKSESYEQIFRPVHAVTRCITNQKLGLELCQVYGVWSILDEMSKRMPQEEFEGSFQILAESQATDCRLCRTEIKDIVELLIDADHKTAFASLEVAVKNGWPCKEVLPRKTAAKCA</sequence>
<dbReference type="AlphaFoldDB" id="A0AAD9DJ46"/>
<keyword evidence="3" id="KW-1185">Reference proteome</keyword>
<feature type="compositionally biased region" description="Polar residues" evidence="1">
    <location>
        <begin position="339"/>
        <end position="349"/>
    </location>
</feature>
<feature type="region of interest" description="Disordered" evidence="1">
    <location>
        <begin position="339"/>
        <end position="366"/>
    </location>
</feature>
<feature type="compositionally biased region" description="Low complexity" evidence="1">
    <location>
        <begin position="51"/>
        <end position="61"/>
    </location>
</feature>
<dbReference type="EMBL" id="JATAAI010000002">
    <property type="protein sequence ID" value="KAK1747600.1"/>
    <property type="molecule type" value="Genomic_DNA"/>
</dbReference>
<name>A0AAD9DJ46_9STRA</name>
<gene>
    <name evidence="2" type="ORF">QTG54_001563</name>
</gene>
<dbReference type="Proteomes" id="UP001224775">
    <property type="component" value="Unassembled WGS sequence"/>
</dbReference>
<comment type="caution">
    <text evidence="2">The sequence shown here is derived from an EMBL/GenBank/DDBJ whole genome shotgun (WGS) entry which is preliminary data.</text>
</comment>
<feature type="compositionally biased region" description="Polar residues" evidence="1">
    <location>
        <begin position="8"/>
        <end position="41"/>
    </location>
</feature>
<accession>A0AAD9DJ46</accession>
<proteinExistence type="predicted"/>
<reference evidence="2" key="1">
    <citation type="submission" date="2023-06" db="EMBL/GenBank/DDBJ databases">
        <title>Survivors Of The Sea: Transcriptome response of Skeletonema marinoi to long-term dormancy.</title>
        <authorList>
            <person name="Pinder M.I.M."/>
            <person name="Kourtchenko O."/>
            <person name="Robertson E.K."/>
            <person name="Larsson T."/>
            <person name="Maumus F."/>
            <person name="Osuna-Cruz C.M."/>
            <person name="Vancaester E."/>
            <person name="Stenow R."/>
            <person name="Vandepoele K."/>
            <person name="Ploug H."/>
            <person name="Bruchert V."/>
            <person name="Godhe A."/>
            <person name="Topel M."/>
        </authorList>
    </citation>
    <scope>NUCLEOTIDE SEQUENCE</scope>
    <source>
        <strain evidence="2">R05AC</strain>
    </source>
</reference>